<gene>
    <name evidence="2" type="ORF">ACFOEK_06610</name>
</gene>
<name>A0ABV7HA43_9GAMM</name>
<evidence type="ECO:0000256" key="1">
    <source>
        <dbReference type="SAM" id="SignalP"/>
    </source>
</evidence>
<proteinExistence type="predicted"/>
<evidence type="ECO:0000313" key="3">
    <source>
        <dbReference type="Proteomes" id="UP001595476"/>
    </source>
</evidence>
<comment type="caution">
    <text evidence="2">The sequence shown here is derived from an EMBL/GenBank/DDBJ whole genome shotgun (WGS) entry which is preliminary data.</text>
</comment>
<feature type="signal peptide" evidence="1">
    <location>
        <begin position="1"/>
        <end position="21"/>
    </location>
</feature>
<keyword evidence="3" id="KW-1185">Reference proteome</keyword>
<dbReference type="EMBL" id="JBHRSZ010000002">
    <property type="protein sequence ID" value="MFC3150690.1"/>
    <property type="molecule type" value="Genomic_DNA"/>
</dbReference>
<evidence type="ECO:0000313" key="2">
    <source>
        <dbReference type="EMBL" id="MFC3150690.1"/>
    </source>
</evidence>
<sequence length="139" mass="15588">MRAFQAAFAALFLLISSLSLADFQIDSIGAGYWVEENPYIEVYQETEHGLHPQVFLGYEVLGVSVKTDPVYEKYGIGIAPYFGLGAADSEVEGLLGVEFDKSFNVSNHRLDSYFRLNIDLDNTEFMLGARYFFDSSDSK</sequence>
<keyword evidence="1" id="KW-0732">Signal</keyword>
<accession>A0ABV7HA43</accession>
<feature type="chain" id="PRO_5046162721" description="Outer membrane protein beta-barrel domain-containing protein" evidence="1">
    <location>
        <begin position="22"/>
        <end position="139"/>
    </location>
</feature>
<evidence type="ECO:0008006" key="4">
    <source>
        <dbReference type="Google" id="ProtNLM"/>
    </source>
</evidence>
<dbReference type="Proteomes" id="UP001595476">
    <property type="component" value="Unassembled WGS sequence"/>
</dbReference>
<organism evidence="2 3">
    <name type="scientific">Litoribrevibacter euphylliae</name>
    <dbReference type="NCBI Taxonomy" id="1834034"/>
    <lineage>
        <taxon>Bacteria</taxon>
        <taxon>Pseudomonadati</taxon>
        <taxon>Pseudomonadota</taxon>
        <taxon>Gammaproteobacteria</taxon>
        <taxon>Oceanospirillales</taxon>
        <taxon>Oceanospirillaceae</taxon>
        <taxon>Litoribrevibacter</taxon>
    </lineage>
</organism>
<protein>
    <recommendedName>
        <fullName evidence="4">Outer membrane protein beta-barrel domain-containing protein</fullName>
    </recommendedName>
</protein>
<dbReference type="RefSeq" id="WP_386717954.1">
    <property type="nucleotide sequence ID" value="NZ_JBHRSZ010000002.1"/>
</dbReference>
<reference evidence="3" key="1">
    <citation type="journal article" date="2019" name="Int. J. Syst. Evol. Microbiol.">
        <title>The Global Catalogue of Microorganisms (GCM) 10K type strain sequencing project: providing services to taxonomists for standard genome sequencing and annotation.</title>
        <authorList>
            <consortium name="The Broad Institute Genomics Platform"/>
            <consortium name="The Broad Institute Genome Sequencing Center for Infectious Disease"/>
            <person name="Wu L."/>
            <person name="Ma J."/>
        </authorList>
    </citation>
    <scope>NUCLEOTIDE SEQUENCE [LARGE SCALE GENOMIC DNA]</scope>
    <source>
        <strain evidence="3">KCTC 52438</strain>
    </source>
</reference>